<organism evidence="13 14">
    <name type="scientific">Mesomycoplasma molare</name>
    <dbReference type="NCBI Taxonomy" id="171288"/>
    <lineage>
        <taxon>Bacteria</taxon>
        <taxon>Bacillati</taxon>
        <taxon>Mycoplasmatota</taxon>
        <taxon>Mycoplasmoidales</taxon>
        <taxon>Metamycoplasmataceae</taxon>
        <taxon>Mesomycoplasma</taxon>
    </lineage>
</organism>
<dbReference type="SUPFAM" id="SSF46589">
    <property type="entry name" value="tRNA-binding arm"/>
    <property type="match status" value="1"/>
</dbReference>
<accession>A0ABY5TVH5</accession>
<evidence type="ECO:0000256" key="10">
    <source>
        <dbReference type="ARBA" id="ARBA00023146"/>
    </source>
</evidence>
<comment type="catalytic activity">
    <reaction evidence="11">
        <text>tRNA(Phe) + L-phenylalanine + ATP = L-phenylalanyl-tRNA(Phe) + AMP + diphosphate + H(+)</text>
        <dbReference type="Rhea" id="RHEA:19413"/>
        <dbReference type="Rhea" id="RHEA-COMP:9668"/>
        <dbReference type="Rhea" id="RHEA-COMP:9699"/>
        <dbReference type="ChEBI" id="CHEBI:15378"/>
        <dbReference type="ChEBI" id="CHEBI:30616"/>
        <dbReference type="ChEBI" id="CHEBI:33019"/>
        <dbReference type="ChEBI" id="CHEBI:58095"/>
        <dbReference type="ChEBI" id="CHEBI:78442"/>
        <dbReference type="ChEBI" id="CHEBI:78531"/>
        <dbReference type="ChEBI" id="CHEBI:456215"/>
        <dbReference type="EC" id="6.1.1.20"/>
    </reaction>
</comment>
<evidence type="ECO:0000313" key="13">
    <source>
        <dbReference type="EMBL" id="UWD34006.1"/>
    </source>
</evidence>
<keyword evidence="8" id="KW-0460">Magnesium</keyword>
<dbReference type="EC" id="6.1.1.20" evidence="2"/>
<dbReference type="CDD" id="cd00496">
    <property type="entry name" value="PheRS_alpha_core"/>
    <property type="match status" value="1"/>
</dbReference>
<gene>
    <name evidence="13" type="primary">pheS</name>
    <name evidence="13" type="ORF">NX772_02765</name>
</gene>
<dbReference type="InterPro" id="IPR004529">
    <property type="entry name" value="Phe-tRNA-synth_IIc_asu"/>
</dbReference>
<evidence type="ECO:0000256" key="2">
    <source>
        <dbReference type="ARBA" id="ARBA00012814"/>
    </source>
</evidence>
<dbReference type="Pfam" id="PF02912">
    <property type="entry name" value="Phe_tRNA-synt_N"/>
    <property type="match status" value="1"/>
</dbReference>
<keyword evidence="9" id="KW-0648">Protein biosynthesis</keyword>
<evidence type="ECO:0000256" key="6">
    <source>
        <dbReference type="ARBA" id="ARBA00022741"/>
    </source>
</evidence>
<sequence length="315" mass="37118">MDINKIKTLEDLKIEKNKIFGVDGEIAKLTKKLKNVSSEEKATIGKEIKKLKEEAELFFQEASKKIEEIKIQEKIKNEWIDISEPLIQSSSLHPLTLITNRIREWFFQNGYFEYKDSEIVSDEYNFERLNIGKDHPAREMQDSLYIDENTLLRTHNTGISAKILEMYKNKEFSQFSIGKVYRKDEDDQTHSHQFTQLDFISVGNVNFPNLIWTLKSFLSYVLEEEVEIRMRPSYFPFTEPSVEVDVFYKNRWIEILGAGMLHKNVLKMAGYTNQMNGFAAGIGLERIAMIKYQIQDIRELYINDLRILNQFRKEN</sequence>
<evidence type="ECO:0000256" key="5">
    <source>
        <dbReference type="ARBA" id="ARBA00022723"/>
    </source>
</evidence>
<dbReference type="Gene3D" id="3.30.930.10">
    <property type="entry name" value="Bira Bifunctional Protein, Domain 2"/>
    <property type="match status" value="1"/>
</dbReference>
<evidence type="ECO:0000313" key="14">
    <source>
        <dbReference type="Proteomes" id="UP001058364"/>
    </source>
</evidence>
<dbReference type="Pfam" id="PF01409">
    <property type="entry name" value="tRNA-synt_2d"/>
    <property type="match status" value="1"/>
</dbReference>
<keyword evidence="5" id="KW-0479">Metal-binding</keyword>
<evidence type="ECO:0000256" key="8">
    <source>
        <dbReference type="ARBA" id="ARBA00022842"/>
    </source>
</evidence>
<name>A0ABY5TVH5_9BACT</name>
<dbReference type="NCBIfam" id="TIGR00468">
    <property type="entry name" value="pheS"/>
    <property type="match status" value="1"/>
</dbReference>
<reference evidence="13" key="1">
    <citation type="submission" date="2022-08" db="EMBL/GenBank/DDBJ databases">
        <title>Complete genome sequence of Mycoplasma molare type strain H 542.</title>
        <authorList>
            <person name="Spergser J."/>
        </authorList>
    </citation>
    <scope>NUCLEOTIDE SEQUENCE</scope>
    <source>
        <strain evidence="13">H 542</strain>
    </source>
</reference>
<keyword evidence="4 13" id="KW-0436">Ligase</keyword>
<evidence type="ECO:0000256" key="7">
    <source>
        <dbReference type="ARBA" id="ARBA00022840"/>
    </source>
</evidence>
<dbReference type="InterPro" id="IPR006195">
    <property type="entry name" value="aa-tRNA-synth_II"/>
</dbReference>
<dbReference type="Proteomes" id="UP001058364">
    <property type="component" value="Chromosome"/>
</dbReference>
<dbReference type="InterPro" id="IPR010978">
    <property type="entry name" value="tRNA-bd_arm"/>
</dbReference>
<evidence type="ECO:0000256" key="1">
    <source>
        <dbReference type="ARBA" id="ARBA00004496"/>
    </source>
</evidence>
<evidence type="ECO:0000256" key="3">
    <source>
        <dbReference type="ARBA" id="ARBA00022490"/>
    </source>
</evidence>
<proteinExistence type="predicted"/>
<keyword evidence="7" id="KW-0067">ATP-binding</keyword>
<dbReference type="InterPro" id="IPR045864">
    <property type="entry name" value="aa-tRNA-synth_II/BPL/LPL"/>
</dbReference>
<dbReference type="SUPFAM" id="SSF55681">
    <property type="entry name" value="Class II aaRS and biotin synthetases"/>
    <property type="match status" value="1"/>
</dbReference>
<keyword evidence="3" id="KW-0963">Cytoplasm</keyword>
<feature type="domain" description="Aminoacyl-transfer RNA synthetases class-II family profile" evidence="12">
    <location>
        <begin position="175"/>
        <end position="310"/>
    </location>
</feature>
<evidence type="ECO:0000256" key="4">
    <source>
        <dbReference type="ARBA" id="ARBA00022598"/>
    </source>
</evidence>
<dbReference type="InterPro" id="IPR002319">
    <property type="entry name" value="Phenylalanyl-tRNA_Synthase"/>
</dbReference>
<evidence type="ECO:0000256" key="11">
    <source>
        <dbReference type="ARBA" id="ARBA00049255"/>
    </source>
</evidence>
<protein>
    <recommendedName>
        <fullName evidence="2">phenylalanine--tRNA ligase</fullName>
        <ecNumber evidence="2">6.1.1.20</ecNumber>
    </recommendedName>
</protein>
<keyword evidence="10" id="KW-0030">Aminoacyl-tRNA synthetase</keyword>
<dbReference type="GO" id="GO:0004826">
    <property type="term" value="F:phenylalanine-tRNA ligase activity"/>
    <property type="evidence" value="ECO:0007669"/>
    <property type="project" value="UniProtKB-EC"/>
</dbReference>
<keyword evidence="14" id="KW-1185">Reference proteome</keyword>
<evidence type="ECO:0000259" key="12">
    <source>
        <dbReference type="PROSITE" id="PS50862"/>
    </source>
</evidence>
<dbReference type="PANTHER" id="PTHR11538">
    <property type="entry name" value="PHENYLALANYL-TRNA SYNTHETASE"/>
    <property type="match status" value="1"/>
</dbReference>
<dbReference type="PANTHER" id="PTHR11538:SF41">
    <property type="entry name" value="PHENYLALANINE--TRNA LIGASE, MITOCHONDRIAL"/>
    <property type="match status" value="1"/>
</dbReference>
<dbReference type="RefSeq" id="WP_027123034.1">
    <property type="nucleotide sequence ID" value="NZ_CP103423.1"/>
</dbReference>
<keyword evidence="6" id="KW-0547">Nucleotide-binding</keyword>
<comment type="subcellular location">
    <subcellularLocation>
        <location evidence="1">Cytoplasm</location>
    </subcellularLocation>
</comment>
<dbReference type="InterPro" id="IPR004188">
    <property type="entry name" value="Phe-tRNA_ligase_II_N"/>
</dbReference>
<dbReference type="EMBL" id="CP103423">
    <property type="protein sequence ID" value="UWD34006.1"/>
    <property type="molecule type" value="Genomic_DNA"/>
</dbReference>
<evidence type="ECO:0000256" key="9">
    <source>
        <dbReference type="ARBA" id="ARBA00022917"/>
    </source>
</evidence>
<dbReference type="PROSITE" id="PS50862">
    <property type="entry name" value="AA_TRNA_LIGASE_II"/>
    <property type="match status" value="1"/>
</dbReference>